<name>A0A0D7A516_9AGAR</name>
<dbReference type="SUPFAM" id="SSF52047">
    <property type="entry name" value="RNI-like"/>
    <property type="match status" value="1"/>
</dbReference>
<feature type="compositionally biased region" description="Basic and acidic residues" evidence="1">
    <location>
        <begin position="789"/>
        <end position="798"/>
    </location>
</feature>
<dbReference type="AlphaFoldDB" id="A0A0D7A516"/>
<reference evidence="2 3" key="1">
    <citation type="journal article" date="2015" name="Fungal Genet. Biol.">
        <title>Evolution of novel wood decay mechanisms in Agaricales revealed by the genome sequences of Fistulina hepatica and Cylindrobasidium torrendii.</title>
        <authorList>
            <person name="Floudas D."/>
            <person name="Held B.W."/>
            <person name="Riley R."/>
            <person name="Nagy L.G."/>
            <person name="Koehler G."/>
            <person name="Ransdell A.S."/>
            <person name="Younus H."/>
            <person name="Chow J."/>
            <person name="Chiniquy J."/>
            <person name="Lipzen A."/>
            <person name="Tritt A."/>
            <person name="Sun H."/>
            <person name="Haridas S."/>
            <person name="LaButti K."/>
            <person name="Ohm R.A."/>
            <person name="Kues U."/>
            <person name="Blanchette R.A."/>
            <person name="Grigoriev I.V."/>
            <person name="Minto R.E."/>
            <person name="Hibbett D.S."/>
        </authorList>
    </citation>
    <scope>NUCLEOTIDE SEQUENCE [LARGE SCALE GENOMIC DNA]</scope>
    <source>
        <strain evidence="2 3">ATCC 64428</strain>
    </source>
</reference>
<feature type="region of interest" description="Disordered" evidence="1">
    <location>
        <begin position="733"/>
        <end position="827"/>
    </location>
</feature>
<dbReference type="InterPro" id="IPR032675">
    <property type="entry name" value="LRR_dom_sf"/>
</dbReference>
<organism evidence="2 3">
    <name type="scientific">Fistulina hepatica ATCC 64428</name>
    <dbReference type="NCBI Taxonomy" id="1128425"/>
    <lineage>
        <taxon>Eukaryota</taxon>
        <taxon>Fungi</taxon>
        <taxon>Dikarya</taxon>
        <taxon>Basidiomycota</taxon>
        <taxon>Agaricomycotina</taxon>
        <taxon>Agaricomycetes</taxon>
        <taxon>Agaricomycetidae</taxon>
        <taxon>Agaricales</taxon>
        <taxon>Fistulinaceae</taxon>
        <taxon>Fistulina</taxon>
    </lineage>
</organism>
<dbReference type="Gene3D" id="3.80.10.10">
    <property type="entry name" value="Ribonuclease Inhibitor"/>
    <property type="match status" value="1"/>
</dbReference>
<feature type="compositionally biased region" description="Polar residues" evidence="1">
    <location>
        <begin position="736"/>
        <end position="752"/>
    </location>
</feature>
<sequence>MKPIILWGRRRAAVPSADATVKVSVPPPPHVPGRYTLASEDEMARRFTYVPSLVSCCIKRLLAYPDQIHLAGSNRICYDQPTSPQDYDALKALIPSYIPGAVDFRMVDPRLWAIIVQVYKNLPEIFSVYSIPLSDQYLPLLQCIPCTEKFSLITALELSRCPEIDDDTIRELIQLKTLAALDIGYTTISSFGIRRLALGDSGPPVPLRVLLLQGCRSVDHTIFQYLEKYPLLSVIDLRGTKCGSVPGVSPFRPYYTLREIPPFERDKTLRPPGIYPRGFLLQTLAELRHISESSERCNVLPLSVSQIDAQPSHRMFYSSPNVYTLHITELRHPDLPGRPGEAPAGTAMSSSRSSVNRENTFVALPPPHAAGTYVVGASEDIDPDKAEDNTRSRKRKTGRGECTDDWSDYMGLRGRSPNRKPRYTPGDYLPGFSLHENNEAFSKHNRDSACYFGDNNRFQGDDYVEVFAIDSEGLLDDFNLQLMEAVANHESQAERTLNNAISFYAEPKRIHRSASASKDVDFKSIREQNALSRQILYRPPPPWAELLRDRTQAASSSASPSTSVSATTSPVKSLATSRAKSDLAHINKDVLGKRRAALQSHAHTTFQIQKKTSQTSGRDPPPPKEIRNPFSKRLQSATGAVVDRKRSSTQMPDGAGAFTEAKRRRSNAGVPMHRFDNGNRSSSSPELPSASSMSALSGRPREPSSIQTHASGRAQRAPAESLYPEMIAHANMPDVSHTSNDTSDGRSTVSNHSSKELRPISALPVPVLPRSLRTPKPKPTTPELGSIRHAFEKVRQRAAETQASKAAKTAKTAESGGSTISRMKEHA</sequence>
<keyword evidence="3" id="KW-1185">Reference proteome</keyword>
<feature type="region of interest" description="Disordered" evidence="1">
    <location>
        <begin position="549"/>
        <end position="580"/>
    </location>
</feature>
<evidence type="ECO:0000256" key="1">
    <source>
        <dbReference type="SAM" id="MobiDB-lite"/>
    </source>
</evidence>
<accession>A0A0D7A516</accession>
<feature type="region of interest" description="Disordered" evidence="1">
    <location>
        <begin position="335"/>
        <end position="354"/>
    </location>
</feature>
<feature type="compositionally biased region" description="Low complexity" evidence="1">
    <location>
        <begin position="799"/>
        <end position="815"/>
    </location>
</feature>
<feature type="compositionally biased region" description="Low complexity" evidence="1">
    <location>
        <begin position="553"/>
        <end position="571"/>
    </location>
</feature>
<evidence type="ECO:0000313" key="3">
    <source>
        <dbReference type="Proteomes" id="UP000054144"/>
    </source>
</evidence>
<dbReference type="Proteomes" id="UP000054144">
    <property type="component" value="Unassembled WGS sequence"/>
</dbReference>
<feature type="compositionally biased region" description="Polar residues" evidence="1">
    <location>
        <begin position="601"/>
        <end position="617"/>
    </location>
</feature>
<evidence type="ECO:0000313" key="2">
    <source>
        <dbReference type="EMBL" id="KIY45474.1"/>
    </source>
</evidence>
<proteinExistence type="predicted"/>
<dbReference type="OrthoDB" id="3215314at2759"/>
<protein>
    <submittedName>
        <fullName evidence="2">Uncharacterized protein</fullName>
    </submittedName>
</protein>
<gene>
    <name evidence="2" type="ORF">FISHEDRAFT_76653</name>
</gene>
<dbReference type="EMBL" id="KN882048">
    <property type="protein sequence ID" value="KIY45474.1"/>
    <property type="molecule type" value="Genomic_DNA"/>
</dbReference>
<feature type="region of interest" description="Disordered" evidence="1">
    <location>
        <begin position="598"/>
        <end position="718"/>
    </location>
</feature>
<feature type="region of interest" description="Disordered" evidence="1">
    <location>
        <begin position="377"/>
        <end position="403"/>
    </location>
</feature>
<feature type="compositionally biased region" description="Low complexity" evidence="1">
    <location>
        <begin position="681"/>
        <end position="697"/>
    </location>
</feature>